<dbReference type="Proteomes" id="UP000222916">
    <property type="component" value="Chromosome"/>
</dbReference>
<reference evidence="2" key="1">
    <citation type="journal article" date="2018" name="BMC Genomics">
        <title>The complete and fully assembled genome sequence of Aeromonas salmonicida subsp. pectinolytica and its comparative analysis with other Aeromonas species: investigation of the mobilome in environmental and pathogenic strains.</title>
        <authorList>
            <person name="Pfeiffer F."/>
            <person name="Zamora-Lagos M.A."/>
            <person name="Blettinger M."/>
            <person name="Yeroslaviz A."/>
            <person name="Dahl A."/>
            <person name="Gruber S."/>
            <person name="Habermann B.H."/>
        </authorList>
    </citation>
    <scope>NUCLEOTIDE SEQUENCE [LARGE SCALE GENOMIC DNA]</scope>
    <source>
        <strain evidence="2">34mel</strain>
    </source>
</reference>
<proteinExistence type="predicted"/>
<dbReference type="AlphaFoldDB" id="A0A2D1QGB5"/>
<sequence>MLFLRQFFARISKQVISPSGQQAPILAGLMACIPVLSIWQQIEEG</sequence>
<evidence type="ECO:0000313" key="1">
    <source>
        <dbReference type="EMBL" id="ATP09263.1"/>
    </source>
</evidence>
<name>A0A2D1QGB5_AERSA</name>
<dbReference type="PROSITE" id="PS51257">
    <property type="entry name" value="PROKAR_LIPOPROTEIN"/>
    <property type="match status" value="1"/>
</dbReference>
<evidence type="ECO:0000313" key="2">
    <source>
        <dbReference type="Proteomes" id="UP000222916"/>
    </source>
</evidence>
<protein>
    <submittedName>
        <fullName evidence="1">Uncharacterized protein</fullName>
    </submittedName>
</protein>
<accession>A0A2D1QGB5</accession>
<dbReference type="EMBL" id="CP022426">
    <property type="protein sequence ID" value="ATP09263.1"/>
    <property type="molecule type" value="Genomic_DNA"/>
</dbReference>
<organism evidence="1 2">
    <name type="scientific">Aeromonas salmonicida subsp. pectinolytica 34mel</name>
    <dbReference type="NCBI Taxonomy" id="1324960"/>
    <lineage>
        <taxon>Bacteria</taxon>
        <taxon>Pseudomonadati</taxon>
        <taxon>Pseudomonadota</taxon>
        <taxon>Gammaproteobacteria</taxon>
        <taxon>Aeromonadales</taxon>
        <taxon>Aeromonadaceae</taxon>
        <taxon>Aeromonas</taxon>
    </lineage>
</organism>
<gene>
    <name evidence="1" type="ORF">Asalp_20910</name>
</gene>